<evidence type="ECO:0000256" key="1">
    <source>
        <dbReference type="SAM" id="Phobius"/>
    </source>
</evidence>
<gene>
    <name evidence="2" type="ORF">D5018_05730</name>
</gene>
<dbReference type="AlphaFoldDB" id="A0A3L8Q1J2"/>
<sequence length="118" mass="12935">MVTQLSANPMDSAYPYKGEANGHTPAMPLTLDVDVKYQITELNGSALQHSTFHTNVKVTHDPEKQVFYGKPRNTDTARSKQWTMKDSHVVSCAFILASLSFGLGIGVIIILLMLAQAN</sequence>
<dbReference type="EMBL" id="QZEI01000013">
    <property type="protein sequence ID" value="RLV60603.1"/>
    <property type="molecule type" value="Genomic_DNA"/>
</dbReference>
<keyword evidence="1" id="KW-0472">Membrane</keyword>
<keyword evidence="3" id="KW-1185">Reference proteome</keyword>
<protein>
    <submittedName>
        <fullName evidence="2">Uncharacterized protein</fullName>
    </submittedName>
</protein>
<keyword evidence="1" id="KW-1133">Transmembrane helix</keyword>
<reference evidence="2 3" key="1">
    <citation type="submission" date="2018-09" db="EMBL/GenBank/DDBJ databases">
        <title>Phylogeny of the Shewanellaceae, and recommendation for two new genera, Pseudoshewanella and Parashewanella.</title>
        <authorList>
            <person name="Wang G."/>
        </authorList>
    </citation>
    <scope>NUCLEOTIDE SEQUENCE [LARGE SCALE GENOMIC DNA]</scope>
    <source>
        <strain evidence="2 3">C51</strain>
    </source>
</reference>
<dbReference type="Proteomes" id="UP000281474">
    <property type="component" value="Unassembled WGS sequence"/>
</dbReference>
<evidence type="ECO:0000313" key="3">
    <source>
        <dbReference type="Proteomes" id="UP000281474"/>
    </source>
</evidence>
<proteinExistence type="predicted"/>
<accession>A0A3L8Q1J2</accession>
<evidence type="ECO:0000313" key="2">
    <source>
        <dbReference type="EMBL" id="RLV60603.1"/>
    </source>
</evidence>
<keyword evidence="1" id="KW-0812">Transmembrane</keyword>
<feature type="transmembrane region" description="Helical" evidence="1">
    <location>
        <begin position="88"/>
        <end position="115"/>
    </location>
</feature>
<name>A0A3L8Q1J2_9GAMM</name>
<comment type="caution">
    <text evidence="2">The sequence shown here is derived from an EMBL/GenBank/DDBJ whole genome shotgun (WGS) entry which is preliminary data.</text>
</comment>
<organism evidence="2 3">
    <name type="scientific">Parashewanella curva</name>
    <dbReference type="NCBI Taxonomy" id="2338552"/>
    <lineage>
        <taxon>Bacteria</taxon>
        <taxon>Pseudomonadati</taxon>
        <taxon>Pseudomonadota</taxon>
        <taxon>Gammaproteobacteria</taxon>
        <taxon>Alteromonadales</taxon>
        <taxon>Shewanellaceae</taxon>
        <taxon>Parashewanella</taxon>
    </lineage>
</organism>